<protein>
    <recommendedName>
        <fullName evidence="5">OmpA-like domain-containing protein</fullName>
    </recommendedName>
</protein>
<dbReference type="SUPFAM" id="SSF101874">
    <property type="entry name" value="YceI-like"/>
    <property type="match status" value="1"/>
</dbReference>
<evidence type="ECO:0000256" key="1">
    <source>
        <dbReference type="ARBA" id="ARBA00004442"/>
    </source>
</evidence>
<dbReference type="AlphaFoldDB" id="Q0FKV5"/>
<dbReference type="EMBL" id="AATQ01000037">
    <property type="protein sequence ID" value="EAU44800.1"/>
    <property type="molecule type" value="Genomic_DNA"/>
</dbReference>
<evidence type="ECO:0000313" key="6">
    <source>
        <dbReference type="EMBL" id="EAU44800.1"/>
    </source>
</evidence>
<keyword evidence="3" id="KW-0998">Cell outer membrane</keyword>
<gene>
    <name evidence="6" type="ORF">R2601_22192</name>
</gene>
<evidence type="ECO:0000256" key="4">
    <source>
        <dbReference type="PROSITE-ProRule" id="PRU00473"/>
    </source>
</evidence>
<dbReference type="SMART" id="SM00867">
    <property type="entry name" value="YceI"/>
    <property type="match status" value="1"/>
</dbReference>
<dbReference type="Pfam" id="PF00691">
    <property type="entry name" value="OmpA"/>
    <property type="match status" value="1"/>
</dbReference>
<dbReference type="InterPro" id="IPR007372">
    <property type="entry name" value="Lipid/polyisoprenoid-bd_YceI"/>
</dbReference>
<dbReference type="Gene3D" id="2.40.128.110">
    <property type="entry name" value="Lipid/polyisoprenoid-binding, YceI-like"/>
    <property type="match status" value="1"/>
</dbReference>
<proteinExistence type="predicted"/>
<dbReference type="STRING" id="314265.R2601_22192"/>
<keyword evidence="2 4" id="KW-0472">Membrane</keyword>
<dbReference type="InterPro" id="IPR050330">
    <property type="entry name" value="Bact_OuterMem_StrucFunc"/>
</dbReference>
<evidence type="ECO:0000313" key="7">
    <source>
        <dbReference type="Proteomes" id="UP000006230"/>
    </source>
</evidence>
<dbReference type="InterPro" id="IPR036761">
    <property type="entry name" value="TTHA0802/YceI-like_sf"/>
</dbReference>
<evidence type="ECO:0000256" key="2">
    <source>
        <dbReference type="ARBA" id="ARBA00023136"/>
    </source>
</evidence>
<dbReference type="eggNOG" id="COG2353">
    <property type="taxonomic scope" value="Bacteria"/>
</dbReference>
<dbReference type="PANTHER" id="PTHR30329">
    <property type="entry name" value="STATOR ELEMENT OF FLAGELLAR MOTOR COMPLEX"/>
    <property type="match status" value="1"/>
</dbReference>
<dbReference type="Pfam" id="PF04264">
    <property type="entry name" value="YceI"/>
    <property type="match status" value="1"/>
</dbReference>
<feature type="domain" description="OmpA-like" evidence="5">
    <location>
        <begin position="245"/>
        <end position="360"/>
    </location>
</feature>
<organism evidence="6 7">
    <name type="scientific">Salipiger bermudensis (strain DSM 26914 / JCM 13377 / KCTC 12554 / HTCC2601)</name>
    <name type="common">Pelagibaca bermudensis</name>
    <dbReference type="NCBI Taxonomy" id="314265"/>
    <lineage>
        <taxon>Bacteria</taxon>
        <taxon>Pseudomonadati</taxon>
        <taxon>Pseudomonadota</taxon>
        <taxon>Alphaproteobacteria</taxon>
        <taxon>Rhodobacterales</taxon>
        <taxon>Roseobacteraceae</taxon>
        <taxon>Salipiger</taxon>
    </lineage>
</organism>
<reference evidence="6 7" key="1">
    <citation type="journal article" date="2010" name="J. Bacteriol.">
        <title>Genome sequences of Pelagibaca bermudensis HTCC2601T and Maritimibacter alkaliphilus HTCC2654T, the type strains of two marine Roseobacter genera.</title>
        <authorList>
            <person name="Thrash J.C."/>
            <person name="Cho J.C."/>
            <person name="Ferriera S."/>
            <person name="Johnson J."/>
            <person name="Vergin K.L."/>
            <person name="Giovannoni S.J."/>
        </authorList>
    </citation>
    <scope>NUCLEOTIDE SEQUENCE [LARGE SCALE GENOMIC DNA]</scope>
    <source>
        <strain evidence="7">DSM 26914 / JCM 13377 / KCTC 12554 / HTCC2601</strain>
    </source>
</reference>
<accession>Q0FKV5</accession>
<dbReference type="SUPFAM" id="SSF103088">
    <property type="entry name" value="OmpA-like"/>
    <property type="match status" value="1"/>
</dbReference>
<dbReference type="InterPro" id="IPR036737">
    <property type="entry name" value="OmpA-like_sf"/>
</dbReference>
<keyword evidence="7" id="KW-1185">Reference proteome</keyword>
<dbReference type="eggNOG" id="COG2885">
    <property type="taxonomic scope" value="Bacteria"/>
</dbReference>
<evidence type="ECO:0000256" key="3">
    <source>
        <dbReference type="ARBA" id="ARBA00023237"/>
    </source>
</evidence>
<dbReference type="GO" id="GO:0009279">
    <property type="term" value="C:cell outer membrane"/>
    <property type="evidence" value="ECO:0007669"/>
    <property type="project" value="UniProtKB-SubCell"/>
</dbReference>
<evidence type="ECO:0000259" key="5">
    <source>
        <dbReference type="PROSITE" id="PS51123"/>
    </source>
</evidence>
<dbReference type="OrthoDB" id="5525824at2"/>
<dbReference type="HOGENOM" id="CLU_791876_0_0_5"/>
<dbReference type="RefSeq" id="WP_007799532.1">
    <property type="nucleotide sequence ID" value="NZ_DS022276.1"/>
</dbReference>
<dbReference type="InterPro" id="IPR006665">
    <property type="entry name" value="OmpA-like"/>
</dbReference>
<dbReference type="PRINTS" id="PR01023">
    <property type="entry name" value="NAFLGMOTY"/>
</dbReference>
<dbReference type="Proteomes" id="UP000006230">
    <property type="component" value="Unassembled WGS sequence"/>
</dbReference>
<name>Q0FKV5_SALBH</name>
<comment type="caution">
    <text evidence="6">The sequence shown here is derived from an EMBL/GenBank/DDBJ whole genome shotgun (WGS) entry which is preliminary data.</text>
</comment>
<dbReference type="PANTHER" id="PTHR30329:SF21">
    <property type="entry name" value="LIPOPROTEIN YIAD-RELATED"/>
    <property type="match status" value="1"/>
</dbReference>
<dbReference type="PRINTS" id="PR01021">
    <property type="entry name" value="OMPADOMAIN"/>
</dbReference>
<dbReference type="Gene3D" id="3.30.1330.60">
    <property type="entry name" value="OmpA-like domain"/>
    <property type="match status" value="1"/>
</dbReference>
<sequence>MFRTKTRLFRLDFLVYVAALLFLATLATPQTIDPFENGWTLDAEGSELNFMSIKKGDVAEDSRFATLSGLITEDGKAQIRVLMDSVDTHVDLRNVRMRFLFFESFKYPEALITAQLDPATLQDLHQTRRKMVEVPFTLDLHGVTVERSAEVAVALIDNDRVNVSTTKPIALKLADFNLEEGRQKLQEAAEVTIVPVGMVSFDFVFNRSSPGTRVATAEVTRVAAGGGASAALETKGAFDREACIGRFEILSRAGNIYFGAGSARLSAESVPLLENLYDVVSRCPDLKIEIAGHTDSDGSDAANLRLSELRAASVKEYLQGKGIPESRMLVVGYGEAQPLLENTSAANKARNRRIEFSALN</sequence>
<dbReference type="InterPro" id="IPR006664">
    <property type="entry name" value="OMP_bac"/>
</dbReference>
<dbReference type="PROSITE" id="PS51123">
    <property type="entry name" value="OMPA_2"/>
    <property type="match status" value="1"/>
</dbReference>
<comment type="subcellular location">
    <subcellularLocation>
        <location evidence="1">Cell outer membrane</location>
    </subcellularLocation>
</comment>
<dbReference type="CDD" id="cd07185">
    <property type="entry name" value="OmpA_C-like"/>
    <property type="match status" value="1"/>
</dbReference>